<feature type="compositionally biased region" description="Basic and acidic residues" evidence="1">
    <location>
        <begin position="1"/>
        <end position="19"/>
    </location>
</feature>
<protein>
    <submittedName>
        <fullName evidence="2">Uncharacterized protein</fullName>
    </submittedName>
</protein>
<accession>A0A4Y3REQ0</accession>
<evidence type="ECO:0000313" key="3">
    <source>
        <dbReference type="Proteomes" id="UP000315226"/>
    </source>
</evidence>
<dbReference type="Proteomes" id="UP000315226">
    <property type="component" value="Unassembled WGS sequence"/>
</dbReference>
<reference evidence="2 3" key="1">
    <citation type="submission" date="2019-06" db="EMBL/GenBank/DDBJ databases">
        <title>Whole genome shotgun sequence of Streptomyces gardneri NBRC 12865.</title>
        <authorList>
            <person name="Hosoyama A."/>
            <person name="Uohara A."/>
            <person name="Ohji S."/>
            <person name="Ichikawa N."/>
        </authorList>
    </citation>
    <scope>NUCLEOTIDE SEQUENCE [LARGE SCALE GENOMIC DNA]</scope>
    <source>
        <strain evidence="2 3">NBRC 12865</strain>
    </source>
</reference>
<name>A0A4Y3REQ0_9ACTN</name>
<comment type="caution">
    <text evidence="2">The sequence shown here is derived from an EMBL/GenBank/DDBJ whole genome shotgun (WGS) entry which is preliminary data.</text>
</comment>
<dbReference type="EMBL" id="BJMN01000011">
    <property type="protein sequence ID" value="GEB56172.1"/>
    <property type="molecule type" value="Genomic_DNA"/>
</dbReference>
<dbReference type="AlphaFoldDB" id="A0A4Y3REQ0"/>
<organism evidence="2 3">
    <name type="scientific">Streptomyces gardneri</name>
    <dbReference type="NCBI Taxonomy" id="66892"/>
    <lineage>
        <taxon>Bacteria</taxon>
        <taxon>Bacillati</taxon>
        <taxon>Actinomycetota</taxon>
        <taxon>Actinomycetes</taxon>
        <taxon>Kitasatosporales</taxon>
        <taxon>Streptomycetaceae</taxon>
        <taxon>Streptomyces</taxon>
    </lineage>
</organism>
<evidence type="ECO:0000256" key="1">
    <source>
        <dbReference type="SAM" id="MobiDB-lite"/>
    </source>
</evidence>
<sequence>MPLDLVRGEAAERNRRADEQAQEAAQQKWESAVHKAHAAYTHAYRVKHLEEQSDAWHQAKRLADT</sequence>
<keyword evidence="3" id="KW-1185">Reference proteome</keyword>
<feature type="region of interest" description="Disordered" evidence="1">
    <location>
        <begin position="1"/>
        <end position="24"/>
    </location>
</feature>
<proteinExistence type="predicted"/>
<evidence type="ECO:0000313" key="2">
    <source>
        <dbReference type="EMBL" id="GEB56172.1"/>
    </source>
</evidence>
<gene>
    <name evidence="2" type="ORF">SGA01_17770</name>
</gene>